<proteinExistence type="predicted"/>
<evidence type="ECO:0000313" key="2">
    <source>
        <dbReference type="Proteomes" id="UP000070089"/>
    </source>
</evidence>
<gene>
    <name evidence="1" type="ORF">QR46_3348</name>
</gene>
<reference evidence="1 2" key="1">
    <citation type="journal article" date="2015" name="Mol. Biochem. Parasitol.">
        <title>Identification of polymorphic genes for use in assemblage B genotyping assays through comparative genomics of multiple assemblage B Giardia duodenalis isolates.</title>
        <authorList>
            <person name="Wielinga C."/>
            <person name="Thompson R.C."/>
            <person name="Monis P."/>
            <person name="Ryan U."/>
        </authorList>
    </citation>
    <scope>NUCLEOTIDE SEQUENCE [LARGE SCALE GENOMIC DNA]</scope>
    <source>
        <strain evidence="1 2">BAH15c1</strain>
    </source>
</reference>
<dbReference type="OrthoDB" id="10250836at2759"/>
<dbReference type="VEuPathDB" id="GiardiaDB:QR46_3348"/>
<organism evidence="1 2">
    <name type="scientific">Giardia duodenalis assemblage B</name>
    <dbReference type="NCBI Taxonomy" id="1394984"/>
    <lineage>
        <taxon>Eukaryota</taxon>
        <taxon>Metamonada</taxon>
        <taxon>Diplomonadida</taxon>
        <taxon>Hexamitidae</taxon>
        <taxon>Giardiinae</taxon>
        <taxon>Giardia</taxon>
    </lineage>
</organism>
<accession>A0A132NRI2</accession>
<dbReference type="EMBL" id="JXTI01000105">
    <property type="protein sequence ID" value="KWX12681.1"/>
    <property type="molecule type" value="Genomic_DNA"/>
</dbReference>
<dbReference type="Proteomes" id="UP000070089">
    <property type="component" value="Unassembled WGS sequence"/>
</dbReference>
<evidence type="ECO:0000313" key="1">
    <source>
        <dbReference type="EMBL" id="KWX12681.1"/>
    </source>
</evidence>
<sequence length="330" mass="38010">MMNTAKNPVLQTLTPLWNELFVNELERKHILNVLRTHSYALPTYIEGLETLVKLKQEYTHVFNKHRLLYEYLSTTPCDPQKSTNILLAIAQFRYYTLAIISLTAEARSIIGLPVTLPSFKICPMDGGNWLTLIRSMYIFTLDRTASCLSAIEIPEQKTAEMAGQALANARNRLLNWIVDLLDPQNRSEGSIKLRRQMETLFPDGSFLPKMLFDPEVSFVGSSLFIDINFRMLLGIPYEDRPHPDDAIVKLRRYINAQRLNDAYYCGTSVRILSPEEAFNYALGEEQRVQSARSMVEQTALYKQAPVLLPIQRDSKRRETYSINRKAEKWP</sequence>
<comment type="caution">
    <text evidence="1">The sequence shown here is derived from an EMBL/GenBank/DDBJ whole genome shotgun (WGS) entry which is preliminary data.</text>
</comment>
<name>A0A132NRI2_GIAIN</name>
<protein>
    <submittedName>
        <fullName evidence="1">Uncharacterized protein</fullName>
    </submittedName>
</protein>
<dbReference type="AlphaFoldDB" id="A0A132NRI2"/>